<dbReference type="PANTHER" id="PTHR31126:SF1">
    <property type="entry name" value="TYROSINE SPECIFIC PROTEIN PHOSPHATASES DOMAIN-CONTAINING PROTEIN"/>
    <property type="match status" value="1"/>
</dbReference>
<comment type="caution">
    <text evidence="2">The sequence shown here is derived from an EMBL/GenBank/DDBJ whole genome shotgun (WGS) entry which is preliminary data.</text>
</comment>
<comment type="similarity">
    <text evidence="1">Belongs to the protein-tyrosine phosphatase family.</text>
</comment>
<dbReference type="InterPro" id="IPR026893">
    <property type="entry name" value="Tyr/Ser_Pase_IphP-type"/>
</dbReference>
<dbReference type="Pfam" id="PF13350">
    <property type="entry name" value="Y_phosphatase3"/>
    <property type="match status" value="1"/>
</dbReference>
<evidence type="ECO:0000313" key="2">
    <source>
        <dbReference type="EMBL" id="MET4758152.1"/>
    </source>
</evidence>
<dbReference type="SUPFAM" id="SSF52799">
    <property type="entry name" value="(Phosphotyrosine protein) phosphatases II"/>
    <property type="match status" value="1"/>
</dbReference>
<gene>
    <name evidence="2" type="ORF">V5J35_003344</name>
</gene>
<dbReference type="PANTHER" id="PTHR31126">
    <property type="entry name" value="TYROSINE-PROTEIN PHOSPHATASE"/>
    <property type="match status" value="1"/>
</dbReference>
<dbReference type="EMBL" id="JBEWTB010000002">
    <property type="protein sequence ID" value="MET4758152.1"/>
    <property type="molecule type" value="Genomic_DNA"/>
</dbReference>
<dbReference type="EC" id="3.1.3.48" evidence="2"/>
<dbReference type="Gene3D" id="3.90.190.10">
    <property type="entry name" value="Protein tyrosine phosphatase superfamily"/>
    <property type="match status" value="1"/>
</dbReference>
<protein>
    <submittedName>
        <fullName evidence="2">Protein-tyrosine phosphatase</fullName>
        <ecNumber evidence="2">3.1.3.48</ecNumber>
    </submittedName>
</protein>
<organism evidence="2 3">
    <name type="scientific">Endozoicomonas lisbonensis</name>
    <dbReference type="NCBI Taxonomy" id="3120522"/>
    <lineage>
        <taxon>Bacteria</taxon>
        <taxon>Pseudomonadati</taxon>
        <taxon>Pseudomonadota</taxon>
        <taxon>Gammaproteobacteria</taxon>
        <taxon>Oceanospirillales</taxon>
        <taxon>Endozoicomonadaceae</taxon>
        <taxon>Endozoicomonas</taxon>
    </lineage>
</organism>
<keyword evidence="3" id="KW-1185">Reference proteome</keyword>
<dbReference type="InterPro" id="IPR029021">
    <property type="entry name" value="Prot-tyrosine_phosphatase-like"/>
</dbReference>
<dbReference type="Proteomes" id="UP001549366">
    <property type="component" value="Unassembled WGS sequence"/>
</dbReference>
<evidence type="ECO:0000313" key="3">
    <source>
        <dbReference type="Proteomes" id="UP001549366"/>
    </source>
</evidence>
<evidence type="ECO:0000256" key="1">
    <source>
        <dbReference type="ARBA" id="ARBA00009580"/>
    </source>
</evidence>
<name>A0ABV2SK58_9GAMM</name>
<keyword evidence="2" id="KW-0378">Hydrolase</keyword>
<dbReference type="RefSeq" id="WP_354008258.1">
    <property type="nucleotide sequence ID" value="NZ_JBEWTA010000001.1"/>
</dbReference>
<reference evidence="2 3" key="1">
    <citation type="submission" date="2024-06" db="EMBL/GenBank/DDBJ databases">
        <title>Genomic Encyclopedia of Type Strains, Phase V (KMG-V): Genome sequencing to study the core and pangenomes of soil and plant-associated prokaryotes.</title>
        <authorList>
            <person name="Whitman W."/>
        </authorList>
    </citation>
    <scope>NUCLEOTIDE SEQUENCE [LARGE SCALE GENOMIC DNA]</scope>
    <source>
        <strain evidence="2 3">NE40</strain>
    </source>
</reference>
<sequence>MSIEITDESLNCFPPGSLSKHQRHIPMGTPHNLRTLAGIRTQDGKTVAAGKLYRSDSVAQLSSESQKRLDTLQLKVVTDFRSSLEQKNTPHQWSVNDIDIVHRPIPVMGDNGRAEVMRVLQNVDSAEEVVRWLGELYRSMVIDFSYVYAEWLHSLLSDDSYPQLYHCTAGKDRTGVATALLLKLLGVTDILIMDDFLLSNELSAEYIEARTTGKVTFSWMPEGVNPDLLRPLLSVQKEFLQATFSHINEECGSFAHYARQCLDMTSKEISQLRKNLLVPE</sequence>
<dbReference type="GO" id="GO:0004725">
    <property type="term" value="F:protein tyrosine phosphatase activity"/>
    <property type="evidence" value="ECO:0007669"/>
    <property type="project" value="UniProtKB-EC"/>
</dbReference>
<proteinExistence type="inferred from homology"/>
<accession>A0ABV2SK58</accession>